<dbReference type="Gene3D" id="3.50.50.60">
    <property type="entry name" value="FAD/NAD(P)-binding domain"/>
    <property type="match status" value="1"/>
</dbReference>
<protein>
    <submittedName>
        <fullName evidence="2">FAD-binding oxidoreductase</fullName>
    </submittedName>
</protein>
<evidence type="ECO:0000313" key="2">
    <source>
        <dbReference type="EMBL" id="QVJ02405.1"/>
    </source>
</evidence>
<keyword evidence="3" id="KW-1185">Reference proteome</keyword>
<feature type="domain" description="FAD dependent oxidoreductase" evidence="1">
    <location>
        <begin position="5"/>
        <end position="360"/>
    </location>
</feature>
<dbReference type="Pfam" id="PF01266">
    <property type="entry name" value="DAO"/>
    <property type="match status" value="1"/>
</dbReference>
<dbReference type="KEGG" id="nec:KGD82_07620"/>
<dbReference type="SUPFAM" id="SSF51905">
    <property type="entry name" value="FAD/NAD(P)-binding domain"/>
    <property type="match status" value="1"/>
</dbReference>
<reference evidence="2" key="1">
    <citation type="submission" date="2021-05" db="EMBL/GenBank/DDBJ databases">
        <authorList>
            <person name="Kaiqin L."/>
            <person name="Jian G."/>
        </authorList>
    </citation>
    <scope>NUCLEOTIDE SEQUENCE</scope>
    <source>
        <strain evidence="2">HDS5</strain>
    </source>
</reference>
<dbReference type="AlphaFoldDB" id="A0A975QLL9"/>
<evidence type="ECO:0000313" key="3">
    <source>
        <dbReference type="Proteomes" id="UP000682416"/>
    </source>
</evidence>
<dbReference type="EMBL" id="CP074402">
    <property type="protein sequence ID" value="QVJ02405.1"/>
    <property type="molecule type" value="Genomic_DNA"/>
</dbReference>
<dbReference type="InterPro" id="IPR006076">
    <property type="entry name" value="FAD-dep_OxRdtase"/>
</dbReference>
<organism evidence="2 3">
    <name type="scientific">Nocardiopsis eucommiae</name>
    <dbReference type="NCBI Taxonomy" id="2831970"/>
    <lineage>
        <taxon>Bacteria</taxon>
        <taxon>Bacillati</taxon>
        <taxon>Actinomycetota</taxon>
        <taxon>Actinomycetes</taxon>
        <taxon>Streptosporangiales</taxon>
        <taxon>Nocardiopsidaceae</taxon>
        <taxon>Nocardiopsis</taxon>
    </lineage>
</organism>
<dbReference type="PANTHER" id="PTHR13847">
    <property type="entry name" value="SARCOSINE DEHYDROGENASE-RELATED"/>
    <property type="match status" value="1"/>
</dbReference>
<sequence>MIAEYVIVGGGAYGCAVAYHLASQGRSVVVLEAVGVGGGASGGPGKRGVRGNRRDLRELPLLREAHRLWPRLADELGAETGYVRSGSVSLIEEEVVGGRGGVVAAEAHAYTQTRFGIPTEVWDGARVREVIPGLSGNVRAALHVPGDGVAAQYRTTLAYADAARRSGAVIHEGAKVLELRSRQAGRHARVVTEDGRAVEAERAVLLAANSSVPGLVRENFGHVVPAWTVYPQVVLLRPEHAVTLPLLVGHDSRLISVKSLDGGLIQLSGGWRGRFDPDTGRGEPVEANVRGNIAQLEALLPAAGELTRVSVHVASPETATVDQIPFVDAVPGAEGFYLATGWTGHGWALLPAASRDIAHLLLHGTAPSTLAPFSLSRIP</sequence>
<dbReference type="GO" id="GO:0005737">
    <property type="term" value="C:cytoplasm"/>
    <property type="evidence" value="ECO:0007669"/>
    <property type="project" value="TreeGrafter"/>
</dbReference>
<proteinExistence type="predicted"/>
<dbReference type="Proteomes" id="UP000682416">
    <property type="component" value="Chromosome"/>
</dbReference>
<dbReference type="InterPro" id="IPR036188">
    <property type="entry name" value="FAD/NAD-bd_sf"/>
</dbReference>
<gene>
    <name evidence="2" type="ORF">KGD82_07620</name>
</gene>
<evidence type="ECO:0000259" key="1">
    <source>
        <dbReference type="Pfam" id="PF01266"/>
    </source>
</evidence>
<name>A0A975QLL9_9ACTN</name>
<dbReference type="Gene3D" id="3.30.9.10">
    <property type="entry name" value="D-Amino Acid Oxidase, subunit A, domain 2"/>
    <property type="match status" value="1"/>
</dbReference>
<accession>A0A975QLL9</accession>